<keyword evidence="4 6" id="KW-1133">Transmembrane helix</keyword>
<dbReference type="InterPro" id="IPR052159">
    <property type="entry name" value="Competence_DNA_uptake"/>
</dbReference>
<feature type="domain" description="ComEC/Rec2-related protein" evidence="7">
    <location>
        <begin position="233"/>
        <end position="502"/>
    </location>
</feature>
<feature type="transmembrane region" description="Helical" evidence="6">
    <location>
        <begin position="480"/>
        <end position="500"/>
    </location>
</feature>
<organism evidence="9 10">
    <name type="scientific">Mesonia phycicola</name>
    <dbReference type="NCBI Taxonomy" id="579105"/>
    <lineage>
        <taxon>Bacteria</taxon>
        <taxon>Pseudomonadati</taxon>
        <taxon>Bacteroidota</taxon>
        <taxon>Flavobacteriia</taxon>
        <taxon>Flavobacteriales</taxon>
        <taxon>Flavobacteriaceae</taxon>
        <taxon>Mesonia</taxon>
    </lineage>
</organism>
<dbReference type="NCBIfam" id="TIGR00360">
    <property type="entry name" value="ComEC_N-term"/>
    <property type="match status" value="1"/>
</dbReference>
<dbReference type="Pfam" id="PF03772">
    <property type="entry name" value="Competence"/>
    <property type="match status" value="1"/>
</dbReference>
<keyword evidence="2" id="KW-1003">Cell membrane</keyword>
<sequence>MKLVNNSVLFITVIFIIGIIIGHQILIALTTSIIICGFVLFLFILLFFWKRKQLFGSFSFTIITVCTFLCVGVTCVQLQYPENQHSHYLNSFQENTEFTLNGIISSTLKQNTYYHNYIFEVQSLNKQPTTGKLLLSIKIDSISNHLKTGSQIIFKSKLKDVYKTLNPHQFNYSEYLQTKQIYKQATINNNEFVEINTRIFSFKTLAEQYRNKIKNGLINQGLSKNQLAFTNALLLGERKDLDKEIYNDFASAGVVHILAISGLHIGIISGLLLLLFKPLQKIKYGKYLEWIIISVLLWAYAFLIGNTPSVLRAVTMFTCVNFGFILNRKGTTIRMLCLSIFILLVANPYALLDVGFQMSYLAVLSIISFMPIVNNKINHLPKITRKVIQIMSVSVFAQLGVLPISLYYFHQFPTLFLLANLIILPGLGIILGYGLLIIVLSLINIKLNFLVYSYGKIIDALLYIIHQIAMRDSFVIKQIFFNKELLFSSYIIVLLLYFFIKKRSIARLGYLLISIIIFQCTYIYYSKRSLEKNSFYIFHQNRNTILAEKQGFALTVYNNNLTNQDKFLNDLETKIGINDTQTDSLKDIYLLKNEKVLLVVDSLGVYNIPEQKKIDYLLLRNSPKINLERVLKNFNVEMIIADGSNYKTYVKRWKNTCKNKKAPFHYTSEQGAFVIDY</sequence>
<feature type="domain" description="DUF4131" evidence="8">
    <location>
        <begin position="32"/>
        <end position="191"/>
    </location>
</feature>
<feature type="transmembrane region" description="Helical" evidence="6">
    <location>
        <begin position="58"/>
        <end position="80"/>
    </location>
</feature>
<dbReference type="AlphaFoldDB" id="A0A1M6HGX2"/>
<evidence type="ECO:0000256" key="6">
    <source>
        <dbReference type="SAM" id="Phobius"/>
    </source>
</evidence>
<keyword evidence="10" id="KW-1185">Reference proteome</keyword>
<accession>A0A1M6HGX2</accession>
<feature type="transmembrane region" description="Helical" evidence="6">
    <location>
        <begin position="449"/>
        <end position="468"/>
    </location>
</feature>
<evidence type="ECO:0000256" key="1">
    <source>
        <dbReference type="ARBA" id="ARBA00004651"/>
    </source>
</evidence>
<dbReference type="PANTHER" id="PTHR30619">
    <property type="entry name" value="DNA INTERNALIZATION/COMPETENCE PROTEIN COMEC/REC2"/>
    <property type="match status" value="1"/>
</dbReference>
<feature type="transmembrane region" description="Helical" evidence="6">
    <location>
        <begin position="415"/>
        <end position="442"/>
    </location>
</feature>
<feature type="transmembrane region" description="Helical" evidence="6">
    <location>
        <begin position="310"/>
        <end position="326"/>
    </location>
</feature>
<reference evidence="9 10" key="1">
    <citation type="submission" date="2016-11" db="EMBL/GenBank/DDBJ databases">
        <authorList>
            <person name="Jaros S."/>
            <person name="Januszkiewicz K."/>
            <person name="Wedrychowicz H."/>
        </authorList>
    </citation>
    <scope>NUCLEOTIDE SEQUENCE [LARGE SCALE GENOMIC DNA]</scope>
    <source>
        <strain evidence="9 10">DSM 21425</strain>
    </source>
</reference>
<feature type="transmembrane region" description="Helical" evidence="6">
    <location>
        <begin position="32"/>
        <end position="49"/>
    </location>
</feature>
<keyword evidence="3 6" id="KW-0812">Transmembrane</keyword>
<dbReference type="OrthoDB" id="9761531at2"/>
<evidence type="ECO:0000256" key="4">
    <source>
        <dbReference type="ARBA" id="ARBA00022989"/>
    </source>
</evidence>
<evidence type="ECO:0000259" key="8">
    <source>
        <dbReference type="Pfam" id="PF13567"/>
    </source>
</evidence>
<dbReference type="Proteomes" id="UP000184225">
    <property type="component" value="Unassembled WGS sequence"/>
</dbReference>
<evidence type="ECO:0000256" key="2">
    <source>
        <dbReference type="ARBA" id="ARBA00022475"/>
    </source>
</evidence>
<dbReference type="Pfam" id="PF13567">
    <property type="entry name" value="DUF4131"/>
    <property type="match status" value="1"/>
</dbReference>
<dbReference type="PANTHER" id="PTHR30619:SF1">
    <property type="entry name" value="RECOMBINATION PROTEIN 2"/>
    <property type="match status" value="1"/>
</dbReference>
<dbReference type="STRING" id="579105.SAMN04488096_11124"/>
<protein>
    <submittedName>
        <fullName evidence="9">Competence protein ComEC</fullName>
    </submittedName>
</protein>
<dbReference type="GO" id="GO:0005886">
    <property type="term" value="C:plasma membrane"/>
    <property type="evidence" value="ECO:0007669"/>
    <property type="project" value="UniProtKB-SubCell"/>
</dbReference>
<evidence type="ECO:0000313" key="9">
    <source>
        <dbReference type="EMBL" id="SHJ21448.1"/>
    </source>
</evidence>
<evidence type="ECO:0000256" key="5">
    <source>
        <dbReference type="ARBA" id="ARBA00023136"/>
    </source>
</evidence>
<evidence type="ECO:0000256" key="3">
    <source>
        <dbReference type="ARBA" id="ARBA00022692"/>
    </source>
</evidence>
<dbReference type="InterPro" id="IPR025405">
    <property type="entry name" value="DUF4131"/>
</dbReference>
<evidence type="ECO:0000259" key="7">
    <source>
        <dbReference type="Pfam" id="PF03772"/>
    </source>
</evidence>
<feature type="transmembrane region" description="Helical" evidence="6">
    <location>
        <begin position="358"/>
        <end position="375"/>
    </location>
</feature>
<evidence type="ECO:0000313" key="10">
    <source>
        <dbReference type="Proteomes" id="UP000184225"/>
    </source>
</evidence>
<feature type="transmembrane region" description="Helical" evidence="6">
    <location>
        <begin position="387"/>
        <end position="409"/>
    </location>
</feature>
<proteinExistence type="predicted"/>
<dbReference type="InterPro" id="IPR004477">
    <property type="entry name" value="ComEC_N"/>
</dbReference>
<dbReference type="RefSeq" id="WP_073153548.1">
    <property type="nucleotide sequence ID" value="NZ_FQYY01000011.1"/>
</dbReference>
<feature type="transmembrane region" description="Helical" evidence="6">
    <location>
        <begin position="287"/>
        <end position="304"/>
    </location>
</feature>
<gene>
    <name evidence="9" type="ORF">SAMN04488096_11124</name>
</gene>
<feature type="transmembrane region" description="Helical" evidence="6">
    <location>
        <begin position="333"/>
        <end position="352"/>
    </location>
</feature>
<keyword evidence="5 6" id="KW-0472">Membrane</keyword>
<feature type="transmembrane region" description="Helical" evidence="6">
    <location>
        <begin position="507"/>
        <end position="525"/>
    </location>
</feature>
<dbReference type="EMBL" id="FQYY01000011">
    <property type="protein sequence ID" value="SHJ21448.1"/>
    <property type="molecule type" value="Genomic_DNA"/>
</dbReference>
<comment type="subcellular location">
    <subcellularLocation>
        <location evidence="1">Cell membrane</location>
        <topology evidence="1">Multi-pass membrane protein</topology>
    </subcellularLocation>
</comment>
<name>A0A1M6HGX2_9FLAO</name>
<feature type="transmembrane region" description="Helical" evidence="6">
    <location>
        <begin position="7"/>
        <end position="26"/>
    </location>
</feature>
<feature type="transmembrane region" description="Helical" evidence="6">
    <location>
        <begin position="253"/>
        <end position="275"/>
    </location>
</feature>